<name>X1FKY7_9ZZZZ</name>
<comment type="caution">
    <text evidence="2">The sequence shown here is derived from an EMBL/GenBank/DDBJ whole genome shotgun (WGS) entry which is preliminary data.</text>
</comment>
<feature type="transmembrane region" description="Helical" evidence="1">
    <location>
        <begin position="12"/>
        <end position="30"/>
    </location>
</feature>
<feature type="transmembrane region" description="Helical" evidence="1">
    <location>
        <begin position="36"/>
        <end position="53"/>
    </location>
</feature>
<keyword evidence="1" id="KW-0812">Transmembrane</keyword>
<keyword evidence="1" id="KW-1133">Transmembrane helix</keyword>
<evidence type="ECO:0000313" key="2">
    <source>
        <dbReference type="EMBL" id="GAH45622.1"/>
    </source>
</evidence>
<dbReference type="EMBL" id="BARU01008846">
    <property type="protein sequence ID" value="GAH45622.1"/>
    <property type="molecule type" value="Genomic_DNA"/>
</dbReference>
<organism evidence="2">
    <name type="scientific">marine sediment metagenome</name>
    <dbReference type="NCBI Taxonomy" id="412755"/>
    <lineage>
        <taxon>unclassified sequences</taxon>
        <taxon>metagenomes</taxon>
        <taxon>ecological metagenomes</taxon>
    </lineage>
</organism>
<reference evidence="2" key="1">
    <citation type="journal article" date="2014" name="Front. Microbiol.">
        <title>High frequency of phylogenetically diverse reductive dehalogenase-homologous genes in deep subseafloor sedimentary metagenomes.</title>
        <authorList>
            <person name="Kawai M."/>
            <person name="Futagami T."/>
            <person name="Toyoda A."/>
            <person name="Takaki Y."/>
            <person name="Nishi S."/>
            <person name="Hori S."/>
            <person name="Arai W."/>
            <person name="Tsubouchi T."/>
            <person name="Morono Y."/>
            <person name="Uchiyama I."/>
            <person name="Ito T."/>
            <person name="Fujiyama A."/>
            <person name="Inagaki F."/>
            <person name="Takami H."/>
        </authorList>
    </citation>
    <scope>NUCLEOTIDE SEQUENCE</scope>
    <source>
        <strain evidence="2">Expedition CK06-06</strain>
    </source>
</reference>
<dbReference type="AlphaFoldDB" id="X1FKY7"/>
<gene>
    <name evidence="2" type="ORF">S03H2_17195</name>
</gene>
<feature type="non-terminal residue" evidence="2">
    <location>
        <position position="1"/>
    </location>
</feature>
<proteinExistence type="predicted"/>
<evidence type="ECO:0000256" key="1">
    <source>
        <dbReference type="SAM" id="Phobius"/>
    </source>
</evidence>
<protein>
    <submittedName>
        <fullName evidence="2">Uncharacterized protein</fullName>
    </submittedName>
</protein>
<keyword evidence="1" id="KW-0472">Membrane</keyword>
<accession>X1FKY7</accession>
<sequence>GEIPVEGYSNFLWVILMTVSFPLNIDPIVFSKISGMIFSHLSVFILYKLAFLLNKLEIL</sequence>